<sequence length="631" mass="73001">MQVKKVLFILFGILSLFGFTQDKQYSFKAFGHMPNVVDNDLFVRLNNAETQQVRFKYLDSIAQIYSKSGHADSLMYYGELMKNESFYKDSTFQNIENIRQKAFYFQGVAAQKMGLFDEAIKSYIHGLQTPNKEDNIRNYLNLQLAETYLYKGENEKAKRLLETFPQDKTDPIFYLKNSIVKSKFLIFDKDYKLARELIKQVLEEDFTNNFQKLRLELQLNLSEIDLRQGNFEKLINHSEAIKVEALNNGFYDLFIEATLDIGYGYAMLRNFEVSEIALSTAYVNTIQWNRLELQQKVINALVKLYNAKHDYKNAYSLMTQYQRVNREIADKQNQRLVKDLELKYETLKKEKEIDKLQEDQIIQEAEIERQKTIKHAFLIGFLVVLIPIILLLIVYYQKLQTQSLLNKQQEAINQQEVKTLLQSQELELAKNAIAVQSKERDRIARELHDSIGGNLAGIKLKMNSLGDHQPEFRQILNQLDTTYNQVREISHSLIPKEFKASAFTDLVNNYIQNIKEDVSVNLHFDAFPKDAINTIESPVQVALFNIIKELVTNALKHANAEEVSIQLTSLIEERSIELIYEDDGIGFDLNDKVKGIGINNIETRVGDYNGIISIDTAKNRGTVISISLPQI</sequence>
<dbReference type="Gene3D" id="1.20.5.1930">
    <property type="match status" value="1"/>
</dbReference>
<dbReference type="CDD" id="cd16917">
    <property type="entry name" value="HATPase_UhpB-NarQ-NarX-like"/>
    <property type="match status" value="1"/>
</dbReference>
<dbReference type="InterPro" id="IPR011990">
    <property type="entry name" value="TPR-like_helical_dom_sf"/>
</dbReference>
<keyword evidence="3" id="KW-0597">Phosphoprotein</keyword>
<feature type="domain" description="Histidine kinase" evidence="11">
    <location>
        <begin position="442"/>
        <end position="631"/>
    </location>
</feature>
<dbReference type="GO" id="GO:0016301">
    <property type="term" value="F:kinase activity"/>
    <property type="evidence" value="ECO:0007669"/>
    <property type="project" value="UniProtKB-KW"/>
</dbReference>
<evidence type="ECO:0000256" key="7">
    <source>
        <dbReference type="ARBA" id="ARBA00022840"/>
    </source>
</evidence>
<keyword evidence="7" id="KW-0067">ATP-binding</keyword>
<keyword evidence="10" id="KW-0812">Transmembrane</keyword>
<dbReference type="RefSeq" id="WP_173300395.1">
    <property type="nucleotide sequence ID" value="NZ_JABRWQ010000002.1"/>
</dbReference>
<proteinExistence type="predicted"/>
<accession>A0ABX2E3U1</accession>
<dbReference type="Gene3D" id="3.30.565.10">
    <property type="entry name" value="Histidine kinase-like ATPase, C-terminal domain"/>
    <property type="match status" value="1"/>
</dbReference>
<comment type="caution">
    <text evidence="12">The sequence shown here is derived from an EMBL/GenBank/DDBJ whole genome shotgun (WGS) entry which is preliminary data.</text>
</comment>
<evidence type="ECO:0000256" key="10">
    <source>
        <dbReference type="SAM" id="Phobius"/>
    </source>
</evidence>
<evidence type="ECO:0000256" key="3">
    <source>
        <dbReference type="ARBA" id="ARBA00022553"/>
    </source>
</evidence>
<keyword evidence="8" id="KW-0902">Two-component regulatory system</keyword>
<evidence type="ECO:0000256" key="2">
    <source>
        <dbReference type="ARBA" id="ARBA00012438"/>
    </source>
</evidence>
<dbReference type="SUPFAM" id="SSF48452">
    <property type="entry name" value="TPR-like"/>
    <property type="match status" value="1"/>
</dbReference>
<keyword evidence="5" id="KW-0547">Nucleotide-binding</keyword>
<evidence type="ECO:0000313" key="12">
    <source>
        <dbReference type="EMBL" id="NRD22762.1"/>
    </source>
</evidence>
<evidence type="ECO:0000256" key="8">
    <source>
        <dbReference type="ARBA" id="ARBA00023012"/>
    </source>
</evidence>
<organism evidence="12 13">
    <name type="scientific">Winogradskyella litoriviva</name>
    <dbReference type="NCBI Taxonomy" id="1220182"/>
    <lineage>
        <taxon>Bacteria</taxon>
        <taxon>Pseudomonadati</taxon>
        <taxon>Bacteroidota</taxon>
        <taxon>Flavobacteriia</taxon>
        <taxon>Flavobacteriales</taxon>
        <taxon>Flavobacteriaceae</taxon>
        <taxon>Winogradskyella</taxon>
    </lineage>
</organism>
<keyword evidence="10" id="KW-0472">Membrane</keyword>
<dbReference type="EMBL" id="JABRWQ010000002">
    <property type="protein sequence ID" value="NRD22762.1"/>
    <property type="molecule type" value="Genomic_DNA"/>
</dbReference>
<evidence type="ECO:0000256" key="9">
    <source>
        <dbReference type="SAM" id="Coils"/>
    </source>
</evidence>
<evidence type="ECO:0000313" key="13">
    <source>
        <dbReference type="Proteomes" id="UP000805085"/>
    </source>
</evidence>
<comment type="catalytic activity">
    <reaction evidence="1">
        <text>ATP + protein L-histidine = ADP + protein N-phospho-L-histidine.</text>
        <dbReference type="EC" id="2.7.13.3"/>
    </reaction>
</comment>
<dbReference type="PROSITE" id="PS50109">
    <property type="entry name" value="HIS_KIN"/>
    <property type="match status" value="1"/>
</dbReference>
<keyword evidence="10" id="KW-1133">Transmembrane helix</keyword>
<gene>
    <name evidence="12" type="ORF">HNV10_05890</name>
</gene>
<dbReference type="Proteomes" id="UP000805085">
    <property type="component" value="Unassembled WGS sequence"/>
</dbReference>
<dbReference type="InterPro" id="IPR036890">
    <property type="entry name" value="HATPase_C_sf"/>
</dbReference>
<evidence type="ECO:0000256" key="4">
    <source>
        <dbReference type="ARBA" id="ARBA00022679"/>
    </source>
</evidence>
<protein>
    <recommendedName>
        <fullName evidence="2">histidine kinase</fullName>
        <ecNumber evidence="2">2.7.13.3</ecNumber>
    </recommendedName>
</protein>
<dbReference type="InterPro" id="IPR005467">
    <property type="entry name" value="His_kinase_dom"/>
</dbReference>
<dbReference type="InterPro" id="IPR003594">
    <property type="entry name" value="HATPase_dom"/>
</dbReference>
<dbReference type="EC" id="2.7.13.3" evidence="2"/>
<dbReference type="Pfam" id="PF02518">
    <property type="entry name" value="HATPase_c"/>
    <property type="match status" value="1"/>
</dbReference>
<keyword evidence="13" id="KW-1185">Reference proteome</keyword>
<evidence type="ECO:0000256" key="1">
    <source>
        <dbReference type="ARBA" id="ARBA00000085"/>
    </source>
</evidence>
<dbReference type="Pfam" id="PF07730">
    <property type="entry name" value="HisKA_3"/>
    <property type="match status" value="1"/>
</dbReference>
<feature type="transmembrane region" description="Helical" evidence="10">
    <location>
        <begin position="376"/>
        <end position="396"/>
    </location>
</feature>
<dbReference type="InterPro" id="IPR050482">
    <property type="entry name" value="Sensor_HK_TwoCompSys"/>
</dbReference>
<keyword evidence="9" id="KW-0175">Coiled coil</keyword>
<dbReference type="PANTHER" id="PTHR24421">
    <property type="entry name" value="NITRATE/NITRITE SENSOR PROTEIN NARX-RELATED"/>
    <property type="match status" value="1"/>
</dbReference>
<dbReference type="PANTHER" id="PTHR24421:SF10">
    <property type="entry name" value="NITRATE_NITRITE SENSOR PROTEIN NARQ"/>
    <property type="match status" value="1"/>
</dbReference>
<keyword evidence="4" id="KW-0808">Transferase</keyword>
<dbReference type="SUPFAM" id="SSF55874">
    <property type="entry name" value="ATPase domain of HSP90 chaperone/DNA topoisomerase II/histidine kinase"/>
    <property type="match status" value="1"/>
</dbReference>
<evidence type="ECO:0000256" key="6">
    <source>
        <dbReference type="ARBA" id="ARBA00022777"/>
    </source>
</evidence>
<dbReference type="Gene3D" id="1.25.40.10">
    <property type="entry name" value="Tetratricopeptide repeat domain"/>
    <property type="match status" value="1"/>
</dbReference>
<reference evidence="12 13" key="1">
    <citation type="journal article" date="2015" name="Int. J. Syst. Evol. Microbiol.">
        <title>Winogradskyella litoriviva sp. nov., isolated from coastal seawater.</title>
        <authorList>
            <person name="Nedashkovskaya O.I."/>
            <person name="Kukhlevskiy A.D."/>
            <person name="Zhukova N.V."/>
            <person name="Kim S.J."/>
            <person name="Rhee S.K."/>
            <person name="Mikhailov V.V."/>
        </authorList>
    </citation>
    <scope>NUCLEOTIDE SEQUENCE [LARGE SCALE GENOMIC DNA]</scope>
    <source>
        <strain evidence="12 13">KMM6491</strain>
    </source>
</reference>
<evidence type="ECO:0000259" key="11">
    <source>
        <dbReference type="PROSITE" id="PS50109"/>
    </source>
</evidence>
<dbReference type="InterPro" id="IPR011712">
    <property type="entry name" value="Sig_transdc_His_kin_sub3_dim/P"/>
</dbReference>
<name>A0ABX2E3U1_9FLAO</name>
<keyword evidence="6 12" id="KW-0418">Kinase</keyword>
<evidence type="ECO:0000256" key="5">
    <source>
        <dbReference type="ARBA" id="ARBA00022741"/>
    </source>
</evidence>
<feature type="coiled-coil region" evidence="9">
    <location>
        <begin position="330"/>
        <end position="357"/>
    </location>
</feature>